<sequence length="412" mass="44060">MPRVFLDHNATTPVEPAVLQALLPHLGPHFGNASSSYALGTTAREAVARARAQVASMLRARVPREVVFTSGGTESINHALKGAALAAARANDRRRHIVTSCVEHAAVLATCHWLATTQSFDVTYVPVDAFGCVCVQRVREALTAETCVVSVMLANNEVGTLQPVADIARAVRQFQAETCSGAIVVHTDASQAIGKVPVNVQELDVDLLTIAGHKVYAPKGIGALYVREGTRLDTLIHGAPQEHGRRGGTENVALIAALGQACALVEAHVQDYAVVMQESKASLLEHLQKHCSLTNVSYQVNGHPELVLPNTLSISFENIHAPRLLDLIEADGVCASAGSACHSHKQYDDTTEEDKSFEHQEDNVTISHVLAAMKVAPAFAKGTLRLSVGRSTTQEEVLYAANAIHKAIQQLL</sequence>
<dbReference type="InterPro" id="IPR015422">
    <property type="entry name" value="PyrdxlP-dep_Trfase_small"/>
</dbReference>
<gene>
    <name evidence="11" type="ORF">HBR001_LOCUS2446</name>
</gene>
<dbReference type="GO" id="GO:0051536">
    <property type="term" value="F:iron-sulfur cluster binding"/>
    <property type="evidence" value="ECO:0007669"/>
    <property type="project" value="UniProtKB-KW"/>
</dbReference>
<evidence type="ECO:0000256" key="1">
    <source>
        <dbReference type="ARBA" id="ARBA00001933"/>
    </source>
</evidence>
<dbReference type="Proteomes" id="UP001162031">
    <property type="component" value="Unassembled WGS sequence"/>
</dbReference>
<dbReference type="GO" id="GO:0046872">
    <property type="term" value="F:metal ion binding"/>
    <property type="evidence" value="ECO:0007669"/>
    <property type="project" value="UniProtKB-KW"/>
</dbReference>
<comment type="caution">
    <text evidence="11">The sequence shown here is derived from an EMBL/GenBank/DDBJ whole genome shotgun (WGS) entry which is preliminary data.</text>
</comment>
<proteinExistence type="inferred from homology"/>
<protein>
    <recommendedName>
        <fullName evidence="3">cysteine desulfurase</fullName>
        <ecNumber evidence="3">2.8.1.7</ecNumber>
    </recommendedName>
</protein>
<dbReference type="Gene3D" id="3.90.1150.10">
    <property type="entry name" value="Aspartate Aminotransferase, domain 1"/>
    <property type="match status" value="1"/>
</dbReference>
<dbReference type="GO" id="GO:0031071">
    <property type="term" value="F:cysteine desulfurase activity"/>
    <property type="evidence" value="ECO:0007669"/>
    <property type="project" value="UniProtKB-EC"/>
</dbReference>
<evidence type="ECO:0000313" key="12">
    <source>
        <dbReference type="Proteomes" id="UP001162031"/>
    </source>
</evidence>
<evidence type="ECO:0000256" key="9">
    <source>
        <dbReference type="RuleBase" id="RU004504"/>
    </source>
</evidence>
<keyword evidence="6" id="KW-0663">Pyridoxal phosphate</keyword>
<keyword evidence="12" id="KW-1185">Reference proteome</keyword>
<dbReference type="SUPFAM" id="SSF53383">
    <property type="entry name" value="PLP-dependent transferases"/>
    <property type="match status" value="1"/>
</dbReference>
<evidence type="ECO:0000256" key="6">
    <source>
        <dbReference type="ARBA" id="ARBA00022898"/>
    </source>
</evidence>
<dbReference type="InterPro" id="IPR015421">
    <property type="entry name" value="PyrdxlP-dep_Trfase_major"/>
</dbReference>
<dbReference type="AlphaFoldDB" id="A0AAV0TFL2"/>
<keyword evidence="4" id="KW-0808">Transferase</keyword>
<evidence type="ECO:0000256" key="2">
    <source>
        <dbReference type="ARBA" id="ARBA00006490"/>
    </source>
</evidence>
<evidence type="ECO:0000313" key="11">
    <source>
        <dbReference type="EMBL" id="CAI5720691.1"/>
    </source>
</evidence>
<reference evidence="11" key="1">
    <citation type="submission" date="2022-12" db="EMBL/GenBank/DDBJ databases">
        <authorList>
            <person name="Webb A."/>
        </authorList>
    </citation>
    <scope>NUCLEOTIDE SEQUENCE</scope>
    <source>
        <strain evidence="11">Hp1</strain>
    </source>
</reference>
<comment type="similarity">
    <text evidence="2">Belongs to the class-V pyridoxal-phosphate-dependent aminotransferase family. NifS/IscS subfamily.</text>
</comment>
<dbReference type="Gene3D" id="3.40.640.10">
    <property type="entry name" value="Type I PLP-dependent aspartate aminotransferase-like (Major domain)"/>
    <property type="match status" value="1"/>
</dbReference>
<dbReference type="PANTHER" id="PTHR11601:SF34">
    <property type="entry name" value="CYSTEINE DESULFURASE"/>
    <property type="match status" value="1"/>
</dbReference>
<accession>A0AAV0TFL2</accession>
<dbReference type="Gene3D" id="1.10.260.50">
    <property type="match status" value="1"/>
</dbReference>
<keyword evidence="5" id="KW-0479">Metal-binding</keyword>
<dbReference type="PANTHER" id="PTHR11601">
    <property type="entry name" value="CYSTEINE DESULFURYLASE FAMILY MEMBER"/>
    <property type="match status" value="1"/>
</dbReference>
<evidence type="ECO:0000256" key="3">
    <source>
        <dbReference type="ARBA" id="ARBA00012239"/>
    </source>
</evidence>
<comment type="cofactor">
    <cofactor evidence="1 9">
        <name>pyridoxal 5'-phosphate</name>
        <dbReference type="ChEBI" id="CHEBI:597326"/>
    </cofactor>
</comment>
<dbReference type="InterPro" id="IPR015424">
    <property type="entry name" value="PyrdxlP-dep_Trfase"/>
</dbReference>
<dbReference type="FunFam" id="3.40.640.10:FF:000084">
    <property type="entry name" value="IscS-like cysteine desulfurase"/>
    <property type="match status" value="1"/>
</dbReference>
<dbReference type="PROSITE" id="PS00595">
    <property type="entry name" value="AA_TRANSFER_CLASS_5"/>
    <property type="match status" value="1"/>
</dbReference>
<organism evidence="11 12">
    <name type="scientific">Hyaloperonospora brassicae</name>
    <name type="common">Brassica downy mildew</name>
    <name type="synonym">Peronospora brassicae</name>
    <dbReference type="NCBI Taxonomy" id="162125"/>
    <lineage>
        <taxon>Eukaryota</taxon>
        <taxon>Sar</taxon>
        <taxon>Stramenopiles</taxon>
        <taxon>Oomycota</taxon>
        <taxon>Peronosporomycetes</taxon>
        <taxon>Peronosporales</taxon>
        <taxon>Peronosporaceae</taxon>
        <taxon>Hyaloperonospora</taxon>
    </lineage>
</organism>
<name>A0AAV0TFL2_HYABA</name>
<keyword evidence="8" id="KW-0411">Iron-sulfur</keyword>
<evidence type="ECO:0000256" key="7">
    <source>
        <dbReference type="ARBA" id="ARBA00023004"/>
    </source>
</evidence>
<dbReference type="InterPro" id="IPR020578">
    <property type="entry name" value="Aminotrans_V_PyrdxlP_BS"/>
</dbReference>
<evidence type="ECO:0000259" key="10">
    <source>
        <dbReference type="Pfam" id="PF00266"/>
    </source>
</evidence>
<evidence type="ECO:0000256" key="8">
    <source>
        <dbReference type="ARBA" id="ARBA00023014"/>
    </source>
</evidence>
<feature type="domain" description="Aminotransferase class V" evidence="10">
    <location>
        <begin position="4"/>
        <end position="397"/>
    </location>
</feature>
<evidence type="ECO:0000256" key="4">
    <source>
        <dbReference type="ARBA" id="ARBA00022679"/>
    </source>
</evidence>
<dbReference type="PIRSF" id="PIRSF005572">
    <property type="entry name" value="NifS"/>
    <property type="match status" value="1"/>
</dbReference>
<evidence type="ECO:0000256" key="5">
    <source>
        <dbReference type="ARBA" id="ARBA00022723"/>
    </source>
</evidence>
<dbReference type="InterPro" id="IPR016454">
    <property type="entry name" value="Cysteine_dSase"/>
</dbReference>
<dbReference type="EC" id="2.8.1.7" evidence="3"/>
<dbReference type="Pfam" id="PF00266">
    <property type="entry name" value="Aminotran_5"/>
    <property type="match status" value="1"/>
</dbReference>
<dbReference type="EMBL" id="CANTFL010000320">
    <property type="protein sequence ID" value="CAI5720691.1"/>
    <property type="molecule type" value="Genomic_DNA"/>
</dbReference>
<keyword evidence="7" id="KW-0408">Iron</keyword>
<dbReference type="InterPro" id="IPR000192">
    <property type="entry name" value="Aminotrans_V_dom"/>
</dbReference>